<keyword evidence="6" id="KW-0106">Calcium</keyword>
<dbReference type="EMBL" id="CAJNJA010021030">
    <property type="protein sequence ID" value="CAE7468822.1"/>
    <property type="molecule type" value="Genomic_DNA"/>
</dbReference>
<dbReference type="GO" id="GO:0005524">
    <property type="term" value="F:ATP binding"/>
    <property type="evidence" value="ECO:0007669"/>
    <property type="project" value="UniProtKB-KW"/>
</dbReference>
<evidence type="ECO:0000256" key="1">
    <source>
        <dbReference type="ARBA" id="ARBA00008874"/>
    </source>
</evidence>
<evidence type="ECO:0000259" key="13">
    <source>
        <dbReference type="PROSITE" id="PS50011"/>
    </source>
</evidence>
<keyword evidence="5" id="KW-0418">Kinase</keyword>
<feature type="region of interest" description="Disordered" evidence="11">
    <location>
        <begin position="677"/>
        <end position="699"/>
    </location>
</feature>
<keyword evidence="12" id="KW-0472">Membrane</keyword>
<comment type="similarity">
    <text evidence="8">Belongs to the protein kinase superfamily. Ser/Thr protein kinase family. CDPK subfamily.</text>
</comment>
<dbReference type="SMART" id="SM00220">
    <property type="entry name" value="S_TKc"/>
    <property type="match status" value="1"/>
</dbReference>
<feature type="domain" description="EF-hand" evidence="14">
    <location>
        <begin position="166"/>
        <end position="201"/>
    </location>
</feature>
<gene>
    <name evidence="15" type="primary">cmk-1</name>
    <name evidence="15" type="ORF">SNEC2469_LOCUS13184</name>
</gene>
<comment type="caution">
    <text evidence="15">The sequence shown here is derived from an EMBL/GenBank/DDBJ whole genome shotgun (WGS) entry which is preliminary data.</text>
</comment>
<dbReference type="Pfam" id="PF00069">
    <property type="entry name" value="Pkinase"/>
    <property type="match status" value="1"/>
</dbReference>
<evidence type="ECO:0000259" key="14">
    <source>
        <dbReference type="PROSITE" id="PS50222"/>
    </source>
</evidence>
<evidence type="ECO:0000256" key="6">
    <source>
        <dbReference type="ARBA" id="ARBA00022837"/>
    </source>
</evidence>
<dbReference type="SUPFAM" id="SSF56112">
    <property type="entry name" value="Protein kinase-like (PK-like)"/>
    <property type="match status" value="1"/>
</dbReference>
<keyword evidence="4" id="KW-0547">Nucleotide-binding</keyword>
<dbReference type="InterPro" id="IPR011992">
    <property type="entry name" value="EF-hand-dom_pair"/>
</dbReference>
<feature type="domain" description="Protein kinase" evidence="13">
    <location>
        <begin position="345"/>
        <end position="601"/>
    </location>
</feature>
<feature type="domain" description="EF-hand" evidence="14">
    <location>
        <begin position="203"/>
        <end position="238"/>
    </location>
</feature>
<keyword evidence="2" id="KW-0723">Serine/threonine-protein kinase</keyword>
<dbReference type="PROSITE" id="PS00108">
    <property type="entry name" value="PROTEIN_KINASE_ST"/>
    <property type="match status" value="1"/>
</dbReference>
<evidence type="ECO:0000256" key="8">
    <source>
        <dbReference type="ARBA" id="ARBA00024334"/>
    </source>
</evidence>
<feature type="transmembrane region" description="Helical" evidence="12">
    <location>
        <begin position="759"/>
        <end position="776"/>
    </location>
</feature>
<keyword evidence="12" id="KW-0812">Transmembrane</keyword>
<evidence type="ECO:0000256" key="5">
    <source>
        <dbReference type="ARBA" id="ARBA00022777"/>
    </source>
</evidence>
<dbReference type="AlphaFoldDB" id="A0A812S6D4"/>
<dbReference type="SMART" id="SM00054">
    <property type="entry name" value="EFh"/>
    <property type="match status" value="4"/>
</dbReference>
<dbReference type="Pfam" id="PF13499">
    <property type="entry name" value="EF-hand_7"/>
    <property type="match status" value="2"/>
</dbReference>
<dbReference type="InterPro" id="IPR008271">
    <property type="entry name" value="Ser/Thr_kinase_AS"/>
</dbReference>
<evidence type="ECO:0000256" key="12">
    <source>
        <dbReference type="SAM" id="Phobius"/>
    </source>
</evidence>
<dbReference type="GO" id="GO:0005509">
    <property type="term" value="F:calcium ion binding"/>
    <property type="evidence" value="ECO:0007669"/>
    <property type="project" value="InterPro"/>
</dbReference>
<comment type="catalytic activity">
    <reaction evidence="10">
        <text>L-seryl-[protein] + ATP = O-phospho-L-seryl-[protein] + ADP + H(+)</text>
        <dbReference type="Rhea" id="RHEA:17989"/>
        <dbReference type="Rhea" id="RHEA-COMP:9863"/>
        <dbReference type="Rhea" id="RHEA-COMP:11604"/>
        <dbReference type="ChEBI" id="CHEBI:15378"/>
        <dbReference type="ChEBI" id="CHEBI:29999"/>
        <dbReference type="ChEBI" id="CHEBI:30616"/>
        <dbReference type="ChEBI" id="CHEBI:83421"/>
        <dbReference type="ChEBI" id="CHEBI:456216"/>
        <dbReference type="EC" id="2.7.11.1"/>
    </reaction>
</comment>
<dbReference type="CDD" id="cd00051">
    <property type="entry name" value="EFh"/>
    <property type="match status" value="1"/>
</dbReference>
<protein>
    <submittedName>
        <fullName evidence="15">Cmk-1 protein</fullName>
    </submittedName>
</protein>
<dbReference type="GO" id="GO:0005737">
    <property type="term" value="C:cytoplasm"/>
    <property type="evidence" value="ECO:0007669"/>
    <property type="project" value="TreeGrafter"/>
</dbReference>
<dbReference type="Gene3D" id="1.10.510.10">
    <property type="entry name" value="Transferase(Phosphotransferase) domain 1"/>
    <property type="match status" value="1"/>
</dbReference>
<dbReference type="InterPro" id="IPR050629">
    <property type="entry name" value="STE20/SPS1-PAK"/>
</dbReference>
<proteinExistence type="inferred from homology"/>
<dbReference type="PROSITE" id="PS50011">
    <property type="entry name" value="PROTEIN_KINASE_DOM"/>
    <property type="match status" value="1"/>
</dbReference>
<dbReference type="Gene3D" id="1.10.238.10">
    <property type="entry name" value="EF-hand"/>
    <property type="match status" value="1"/>
</dbReference>
<evidence type="ECO:0000256" key="3">
    <source>
        <dbReference type="ARBA" id="ARBA00022679"/>
    </source>
</evidence>
<evidence type="ECO:0000313" key="16">
    <source>
        <dbReference type="Proteomes" id="UP000601435"/>
    </source>
</evidence>
<feature type="domain" description="EF-hand" evidence="14">
    <location>
        <begin position="128"/>
        <end position="163"/>
    </location>
</feature>
<dbReference type="PANTHER" id="PTHR48012:SF10">
    <property type="entry name" value="FI20177P1"/>
    <property type="match status" value="1"/>
</dbReference>
<evidence type="ECO:0000313" key="15">
    <source>
        <dbReference type="EMBL" id="CAE7468822.1"/>
    </source>
</evidence>
<reference evidence="15" key="1">
    <citation type="submission" date="2021-02" db="EMBL/GenBank/DDBJ databases">
        <authorList>
            <person name="Dougan E. K."/>
            <person name="Rhodes N."/>
            <person name="Thang M."/>
            <person name="Chan C."/>
        </authorList>
    </citation>
    <scope>NUCLEOTIDE SEQUENCE</scope>
</reference>
<dbReference type="InterPro" id="IPR002048">
    <property type="entry name" value="EF_hand_dom"/>
</dbReference>
<evidence type="ECO:0000256" key="9">
    <source>
        <dbReference type="ARBA" id="ARBA00047899"/>
    </source>
</evidence>
<feature type="region of interest" description="Disordered" evidence="11">
    <location>
        <begin position="80"/>
        <end position="119"/>
    </location>
</feature>
<comment type="similarity">
    <text evidence="1">Belongs to the protein kinase superfamily. STE Ser/Thr protein kinase family. STE20 subfamily.</text>
</comment>
<evidence type="ECO:0000256" key="11">
    <source>
        <dbReference type="SAM" id="MobiDB-lite"/>
    </source>
</evidence>
<organism evidence="15 16">
    <name type="scientific">Symbiodinium necroappetens</name>
    <dbReference type="NCBI Taxonomy" id="1628268"/>
    <lineage>
        <taxon>Eukaryota</taxon>
        <taxon>Sar</taxon>
        <taxon>Alveolata</taxon>
        <taxon>Dinophyceae</taxon>
        <taxon>Suessiales</taxon>
        <taxon>Symbiodiniaceae</taxon>
        <taxon>Symbiodinium</taxon>
    </lineage>
</organism>
<dbReference type="InterPro" id="IPR011009">
    <property type="entry name" value="Kinase-like_dom_sf"/>
</dbReference>
<dbReference type="PROSITE" id="PS50222">
    <property type="entry name" value="EF_HAND_2"/>
    <property type="match status" value="3"/>
</dbReference>
<comment type="catalytic activity">
    <reaction evidence="9">
        <text>L-threonyl-[protein] + ATP = O-phospho-L-threonyl-[protein] + ADP + H(+)</text>
        <dbReference type="Rhea" id="RHEA:46608"/>
        <dbReference type="Rhea" id="RHEA-COMP:11060"/>
        <dbReference type="Rhea" id="RHEA-COMP:11605"/>
        <dbReference type="ChEBI" id="CHEBI:15378"/>
        <dbReference type="ChEBI" id="CHEBI:30013"/>
        <dbReference type="ChEBI" id="CHEBI:30616"/>
        <dbReference type="ChEBI" id="CHEBI:61977"/>
        <dbReference type="ChEBI" id="CHEBI:456216"/>
        <dbReference type="EC" id="2.7.11.1"/>
    </reaction>
</comment>
<keyword evidence="12" id="KW-1133">Transmembrane helix</keyword>
<evidence type="ECO:0000256" key="2">
    <source>
        <dbReference type="ARBA" id="ARBA00022527"/>
    </source>
</evidence>
<evidence type="ECO:0000256" key="10">
    <source>
        <dbReference type="ARBA" id="ARBA00048679"/>
    </source>
</evidence>
<dbReference type="InterPro" id="IPR000719">
    <property type="entry name" value="Prot_kinase_dom"/>
</dbReference>
<dbReference type="SUPFAM" id="SSF47473">
    <property type="entry name" value="EF-hand"/>
    <property type="match status" value="1"/>
</dbReference>
<feature type="transmembrane region" description="Helical" evidence="12">
    <location>
        <begin position="822"/>
        <end position="843"/>
    </location>
</feature>
<feature type="transmembrane region" description="Helical" evidence="12">
    <location>
        <begin position="783"/>
        <end position="802"/>
    </location>
</feature>
<dbReference type="Proteomes" id="UP000601435">
    <property type="component" value="Unassembled WGS sequence"/>
</dbReference>
<keyword evidence="16" id="KW-1185">Reference proteome</keyword>
<dbReference type="InterPro" id="IPR018247">
    <property type="entry name" value="EF_Hand_1_Ca_BS"/>
</dbReference>
<evidence type="ECO:0000256" key="4">
    <source>
        <dbReference type="ARBA" id="ARBA00022741"/>
    </source>
</evidence>
<name>A0A812S6D4_9DINO</name>
<dbReference type="GO" id="GO:0004674">
    <property type="term" value="F:protein serine/threonine kinase activity"/>
    <property type="evidence" value="ECO:0007669"/>
    <property type="project" value="UniProtKB-KW"/>
</dbReference>
<evidence type="ECO:0000256" key="7">
    <source>
        <dbReference type="ARBA" id="ARBA00022840"/>
    </source>
</evidence>
<accession>A0A812S6D4</accession>
<feature type="transmembrane region" description="Helical" evidence="12">
    <location>
        <begin position="727"/>
        <end position="747"/>
    </location>
</feature>
<keyword evidence="3" id="KW-0808">Transferase</keyword>
<sequence>MPGQRGAEPPGPAPAPAGSGRYFPGQAVLVYSNSVGTWVRGTISEIFEQACVADGYSMPAGCIKVALENDSVKYVQPEQAATVLRPEEPEPKPEPPLPRSAQDQSHPAPTGRADAGAARLEARDRWNTYEIRLQEIFMEYDRDNSGALEVEEFRALLRDFNEGRDPTEEEHAFMMKLSDKDGDGRISLGELHYALRAWHSYRHMDDSLLRLFAEFDFDESGHLSVAELERLLTAMNGNKPVPRHEVFRVMQEADTLGDHVIHRAELLGAISAWYGNVDRKDTDLPSLLREALARTIQESGETSLVMSGQFDSVLKANSTVSLLTLCYSPLPALSFTLPGASMRDYDIQELLGFGSAGKVFKAKQKQDNKEVALKVMQCLDEEMLRIRCGEFNVLRTLRHPHIVNVLNFWTHDNEAVLAMELHSQSNLQQVVRKASSVDEMTSKHLFKMLLEAVDFLHQQRIIHRDVKPENILVSDDLSNLWLADFNAAHSLLEGGALSMTFTAEFASPEVLAGKSHAEPADVWSCGLCLHFMLRGDLPRRLSKYSSRNSFMDAVISQPVQCDAPGWATFSSECREIVKESLCVDSGLRPSAAELLSRHVDIVKGQAGKKQELLASDLPAVPVQSSKGKRKSLVAVSKGLQRSSHFEEGRDATATAGVAASMVKGFVGYSQVDDGQQPLAGASWPPPAQGAGSSGPLPMMSDPSLSQQPVTFRMVKAMPLLLSSCSKFCYVGFPFIFGIVLVFAGWEHRDSVCPRNLDGILMWFGFLTLVFSGLAYVTDPNAVVGRIAVLTILVVLNLVGFLWTSDPEVDRRKGACGLSLVYFSYLVWTTVPICSLGYLGFLVATHVKKLQRKDEHLQNEVIPVVL</sequence>
<dbReference type="OrthoDB" id="26525at2759"/>
<keyword evidence="7" id="KW-0067">ATP-binding</keyword>
<dbReference type="PANTHER" id="PTHR48012">
    <property type="entry name" value="STERILE20-LIKE KINASE, ISOFORM B-RELATED"/>
    <property type="match status" value="1"/>
</dbReference>
<dbReference type="PROSITE" id="PS00018">
    <property type="entry name" value="EF_HAND_1"/>
    <property type="match status" value="3"/>
</dbReference>